<evidence type="ECO:0000256" key="6">
    <source>
        <dbReference type="ARBA" id="ARBA00022475"/>
    </source>
</evidence>
<organism evidence="11 12">
    <name type="scientific">Methylobacillus rhizosphaerae</name>
    <dbReference type="NCBI Taxonomy" id="551994"/>
    <lineage>
        <taxon>Bacteria</taxon>
        <taxon>Pseudomonadati</taxon>
        <taxon>Pseudomonadota</taxon>
        <taxon>Betaproteobacteria</taxon>
        <taxon>Nitrosomonadales</taxon>
        <taxon>Methylophilaceae</taxon>
        <taxon>Methylobacillus</taxon>
    </lineage>
</organism>
<reference evidence="12" key="1">
    <citation type="submission" date="2017-06" db="EMBL/GenBank/DDBJ databases">
        <authorList>
            <person name="Varghese N."/>
            <person name="Submissions S."/>
        </authorList>
    </citation>
    <scope>NUCLEOTIDE SEQUENCE [LARGE SCALE GENOMIC DNA]</scope>
    <source>
        <strain evidence="12">Ca-68</strain>
    </source>
</reference>
<comment type="function">
    <text evidence="1">Required for nicotinamide riboside transport across the inner membrane.</text>
</comment>
<evidence type="ECO:0000313" key="12">
    <source>
        <dbReference type="Proteomes" id="UP000198305"/>
    </source>
</evidence>
<keyword evidence="8 10" id="KW-1133">Transmembrane helix</keyword>
<dbReference type="AlphaFoldDB" id="A0A239AP67"/>
<evidence type="ECO:0000256" key="10">
    <source>
        <dbReference type="SAM" id="Phobius"/>
    </source>
</evidence>
<evidence type="ECO:0000256" key="5">
    <source>
        <dbReference type="ARBA" id="ARBA00022448"/>
    </source>
</evidence>
<evidence type="ECO:0000256" key="4">
    <source>
        <dbReference type="ARBA" id="ARBA00017522"/>
    </source>
</evidence>
<keyword evidence="7 10" id="KW-0812">Transmembrane</keyword>
<comment type="similarity">
    <text evidence="3">Belongs to the nicotinamide ribonucleoside (NR) uptake permease (TC 4.B.1) family.</text>
</comment>
<name>A0A239AP67_9PROT</name>
<evidence type="ECO:0000256" key="1">
    <source>
        <dbReference type="ARBA" id="ARBA00002672"/>
    </source>
</evidence>
<accession>A0A239AP67</accession>
<evidence type="ECO:0000256" key="7">
    <source>
        <dbReference type="ARBA" id="ARBA00022692"/>
    </source>
</evidence>
<dbReference type="NCBIfam" id="TIGR01528">
    <property type="entry name" value="NMN_trans_PnuC"/>
    <property type="match status" value="1"/>
</dbReference>
<keyword evidence="5" id="KW-0813">Transport</keyword>
<gene>
    <name evidence="11" type="ORF">SAMN05192560_2019</name>
</gene>
<dbReference type="EMBL" id="FZOA01000008">
    <property type="protein sequence ID" value="SNR96844.1"/>
    <property type="molecule type" value="Genomic_DNA"/>
</dbReference>
<dbReference type="Proteomes" id="UP000198305">
    <property type="component" value="Unassembled WGS sequence"/>
</dbReference>
<feature type="transmembrane region" description="Helical" evidence="10">
    <location>
        <begin position="6"/>
        <end position="29"/>
    </location>
</feature>
<dbReference type="InterPro" id="IPR006419">
    <property type="entry name" value="NMN_transpt_PnuC"/>
</dbReference>
<evidence type="ECO:0000256" key="8">
    <source>
        <dbReference type="ARBA" id="ARBA00022989"/>
    </source>
</evidence>
<sequence>MNDSLLLGFLHANMLEIISFSLAIAMVLLNIRQSPWAWLFAMASAGLYAIVFFRTGIYGDMALQFVFIAVSLWGLYQWLFGGPGHQGVAVMRLSGQGWVIVAAAWGAIYALVAWLLHAFTDSNVTHIDAFLTAGSLVAQFLLTRKILENWHMWMLIDSLYIGLYLYKDLHLTALLYGLFVLLAISGLRVWKRSLAEKMAAA</sequence>
<evidence type="ECO:0000256" key="3">
    <source>
        <dbReference type="ARBA" id="ARBA00006669"/>
    </source>
</evidence>
<dbReference type="OrthoDB" id="9791248at2"/>
<feature type="transmembrane region" description="Helical" evidence="10">
    <location>
        <begin position="173"/>
        <end position="190"/>
    </location>
</feature>
<evidence type="ECO:0000256" key="2">
    <source>
        <dbReference type="ARBA" id="ARBA00004651"/>
    </source>
</evidence>
<dbReference type="GO" id="GO:0034257">
    <property type="term" value="F:nicotinamide riboside transmembrane transporter activity"/>
    <property type="evidence" value="ECO:0007669"/>
    <property type="project" value="InterPro"/>
</dbReference>
<protein>
    <recommendedName>
        <fullName evidence="4">Nicotinamide riboside transporter PnuC</fullName>
    </recommendedName>
</protein>
<keyword evidence="6" id="KW-1003">Cell membrane</keyword>
<proteinExistence type="inferred from homology"/>
<dbReference type="PANTHER" id="PTHR36122:SF2">
    <property type="entry name" value="NICOTINAMIDE RIBOSIDE TRANSPORTER PNUC"/>
    <property type="match status" value="1"/>
</dbReference>
<dbReference type="Pfam" id="PF04973">
    <property type="entry name" value="NMN_transporter"/>
    <property type="match status" value="1"/>
</dbReference>
<evidence type="ECO:0000313" key="11">
    <source>
        <dbReference type="EMBL" id="SNR96844.1"/>
    </source>
</evidence>
<feature type="transmembrane region" description="Helical" evidence="10">
    <location>
        <begin position="99"/>
        <end position="119"/>
    </location>
</feature>
<comment type="subcellular location">
    <subcellularLocation>
        <location evidence="2">Cell membrane</location>
        <topology evidence="2">Multi-pass membrane protein</topology>
    </subcellularLocation>
</comment>
<feature type="transmembrane region" description="Helical" evidence="10">
    <location>
        <begin position="61"/>
        <end position="79"/>
    </location>
</feature>
<dbReference type="RefSeq" id="WP_089376097.1">
    <property type="nucleotide sequence ID" value="NZ_FZOA01000008.1"/>
</dbReference>
<keyword evidence="12" id="KW-1185">Reference proteome</keyword>
<dbReference type="GO" id="GO:0005886">
    <property type="term" value="C:plasma membrane"/>
    <property type="evidence" value="ECO:0007669"/>
    <property type="project" value="UniProtKB-SubCell"/>
</dbReference>
<feature type="transmembrane region" description="Helical" evidence="10">
    <location>
        <begin position="36"/>
        <end position="55"/>
    </location>
</feature>
<keyword evidence="9 10" id="KW-0472">Membrane</keyword>
<evidence type="ECO:0000256" key="9">
    <source>
        <dbReference type="ARBA" id="ARBA00023136"/>
    </source>
</evidence>
<dbReference type="PANTHER" id="PTHR36122">
    <property type="entry name" value="NICOTINAMIDE RIBOSIDE TRANSPORTER PNUC"/>
    <property type="match status" value="1"/>
</dbReference>